<name>A0ACB7UVN9_DIOAL</name>
<evidence type="ECO:0000313" key="2">
    <source>
        <dbReference type="Proteomes" id="UP000827976"/>
    </source>
</evidence>
<sequence length="109" mass="12075">MDYALSMIKDFPASKVQGTNLVEEMKELGKLCSSINMNEQQQQPVVVVCPKPRRLNFRSYGDHTDIKVAGDLSDILASKATPPYFSGSPPVRSTNPVSRDALFLKYKAP</sequence>
<dbReference type="Proteomes" id="UP000827976">
    <property type="component" value="Chromosome 14"/>
</dbReference>
<proteinExistence type="predicted"/>
<organism evidence="1 2">
    <name type="scientific">Dioscorea alata</name>
    <name type="common">Purple yam</name>
    <dbReference type="NCBI Taxonomy" id="55571"/>
    <lineage>
        <taxon>Eukaryota</taxon>
        <taxon>Viridiplantae</taxon>
        <taxon>Streptophyta</taxon>
        <taxon>Embryophyta</taxon>
        <taxon>Tracheophyta</taxon>
        <taxon>Spermatophyta</taxon>
        <taxon>Magnoliopsida</taxon>
        <taxon>Liliopsida</taxon>
        <taxon>Dioscoreales</taxon>
        <taxon>Dioscoreaceae</taxon>
        <taxon>Dioscorea</taxon>
    </lineage>
</organism>
<dbReference type="EMBL" id="CM037024">
    <property type="protein sequence ID" value="KAH7664770.1"/>
    <property type="molecule type" value="Genomic_DNA"/>
</dbReference>
<evidence type="ECO:0000313" key="1">
    <source>
        <dbReference type="EMBL" id="KAH7664770.1"/>
    </source>
</evidence>
<keyword evidence="2" id="KW-1185">Reference proteome</keyword>
<protein>
    <submittedName>
        <fullName evidence="1">Uncharacterized protein</fullName>
    </submittedName>
</protein>
<accession>A0ACB7UVN9</accession>
<reference evidence="2" key="1">
    <citation type="journal article" date="2022" name="Nat. Commun.">
        <title>Chromosome evolution and the genetic basis of agronomically important traits in greater yam.</title>
        <authorList>
            <person name="Bredeson J.V."/>
            <person name="Lyons J.B."/>
            <person name="Oniyinde I.O."/>
            <person name="Okereke N.R."/>
            <person name="Kolade O."/>
            <person name="Nnabue I."/>
            <person name="Nwadili C.O."/>
            <person name="Hribova E."/>
            <person name="Parker M."/>
            <person name="Nwogha J."/>
            <person name="Shu S."/>
            <person name="Carlson J."/>
            <person name="Kariba R."/>
            <person name="Muthemba S."/>
            <person name="Knop K."/>
            <person name="Barton G.J."/>
            <person name="Sherwood A.V."/>
            <person name="Lopez-Montes A."/>
            <person name="Asiedu R."/>
            <person name="Jamnadass R."/>
            <person name="Muchugi A."/>
            <person name="Goodstein D."/>
            <person name="Egesi C.N."/>
            <person name="Featherston J."/>
            <person name="Asfaw A."/>
            <person name="Simpson G.G."/>
            <person name="Dolezel J."/>
            <person name="Hendre P.S."/>
            <person name="Van Deynze A."/>
            <person name="Kumar P.L."/>
            <person name="Obidiegwu J.E."/>
            <person name="Bhattacharjee R."/>
            <person name="Rokhsar D.S."/>
        </authorList>
    </citation>
    <scope>NUCLEOTIDE SEQUENCE [LARGE SCALE GENOMIC DNA]</scope>
    <source>
        <strain evidence="2">cv. TDa95/00328</strain>
    </source>
</reference>
<comment type="caution">
    <text evidence="1">The sequence shown here is derived from an EMBL/GenBank/DDBJ whole genome shotgun (WGS) entry which is preliminary data.</text>
</comment>
<gene>
    <name evidence="1" type="ORF">IHE45_14G141300</name>
</gene>